<evidence type="ECO:0000259" key="6">
    <source>
        <dbReference type="PROSITE" id="PS51795"/>
    </source>
</evidence>
<evidence type="ECO:0000256" key="5">
    <source>
        <dbReference type="SAM" id="MobiDB-lite"/>
    </source>
</evidence>
<evidence type="ECO:0000256" key="2">
    <source>
        <dbReference type="ARBA" id="ARBA00022723"/>
    </source>
</evidence>
<keyword evidence="8" id="KW-1185">Reference proteome</keyword>
<dbReference type="AlphaFoldDB" id="A0AAD4PE20"/>
<feature type="region of interest" description="Disordered" evidence="5">
    <location>
        <begin position="1"/>
        <end position="29"/>
    </location>
</feature>
<dbReference type="PROSITE" id="PS51795">
    <property type="entry name" value="ZF_FLZ"/>
    <property type="match status" value="1"/>
</dbReference>
<organism evidence="7 8">
    <name type="scientific">Perilla frutescens var. hirtella</name>
    <name type="common">Perilla citriodora</name>
    <name type="synonym">Perilla setoyensis</name>
    <dbReference type="NCBI Taxonomy" id="608512"/>
    <lineage>
        <taxon>Eukaryota</taxon>
        <taxon>Viridiplantae</taxon>
        <taxon>Streptophyta</taxon>
        <taxon>Embryophyta</taxon>
        <taxon>Tracheophyta</taxon>
        <taxon>Spermatophyta</taxon>
        <taxon>Magnoliopsida</taxon>
        <taxon>eudicotyledons</taxon>
        <taxon>Gunneridae</taxon>
        <taxon>Pentapetalae</taxon>
        <taxon>asterids</taxon>
        <taxon>lamiids</taxon>
        <taxon>Lamiales</taxon>
        <taxon>Lamiaceae</taxon>
        <taxon>Nepetoideae</taxon>
        <taxon>Elsholtzieae</taxon>
        <taxon>Perilla</taxon>
    </lineage>
</organism>
<feature type="region of interest" description="Disordered" evidence="5">
    <location>
        <begin position="212"/>
        <end position="247"/>
    </location>
</feature>
<sequence length="381" mass="41727">MLRKRSRSHQKDQNMNNLNPESMSESYISNQKHKNNSFLKVPGLFVGFNPRNSDSDSVRSPTSPLDFRIFSGLGNPFRCVRAQNEGHQKSWDCSKVGLSIIDSLDGGEANQTGTVARSSDNKNILFGRQMSVRSPTFCSHASSLEAPKSLPKNVAIFPNTLANPGNARRSDSDVVFEIGEAPFEMELYGSIRARSVDSGRCGSHLTDFGNRKSRLGSGNFAREPGRSGSGSGITIDRSPKLDSWSGDKLSSIPPSIPSGNGNGFIPPIPASEIELSEDYTCVRTHGPNPKVTHIFGDCILECHNDDLTDVLKKSESDDVVAYPSEDFLKCCYSCQKKLDGEDIYMYRGEKAFCSSSCRAQEIEMEEEDSSEASSNSSSLFV</sequence>
<feature type="compositionally biased region" description="Polar residues" evidence="5">
    <location>
        <begin position="13"/>
        <end position="29"/>
    </location>
</feature>
<name>A0AAD4PE20_PERFH</name>
<accession>A0AAD4PE20</accession>
<gene>
    <name evidence="7" type="ORF">C2S53_012553</name>
</gene>
<dbReference type="InterPro" id="IPR044585">
    <property type="entry name" value="FLZ10/11"/>
</dbReference>
<keyword evidence="3" id="KW-0862">Zinc</keyword>
<comment type="similarity">
    <text evidence="1">Belongs to the FLZ family.</text>
</comment>
<reference evidence="7 8" key="1">
    <citation type="journal article" date="2021" name="Nat. Commun.">
        <title>Incipient diploidization of the medicinal plant Perilla within 10,000 years.</title>
        <authorList>
            <person name="Zhang Y."/>
            <person name="Shen Q."/>
            <person name="Leng L."/>
            <person name="Zhang D."/>
            <person name="Chen S."/>
            <person name="Shi Y."/>
            <person name="Ning Z."/>
            <person name="Chen S."/>
        </authorList>
    </citation>
    <scope>NUCLEOTIDE SEQUENCE [LARGE SCALE GENOMIC DNA]</scope>
    <source>
        <strain evidence="8">cv. PC099</strain>
    </source>
</reference>
<evidence type="ECO:0000313" key="8">
    <source>
        <dbReference type="Proteomes" id="UP001190926"/>
    </source>
</evidence>
<protein>
    <recommendedName>
        <fullName evidence="6">FLZ-type domain-containing protein</fullName>
    </recommendedName>
</protein>
<feature type="zinc finger region" description="FLZ-type" evidence="4">
    <location>
        <begin position="326"/>
        <end position="369"/>
    </location>
</feature>
<comment type="caution">
    <text evidence="7">The sequence shown here is derived from an EMBL/GenBank/DDBJ whole genome shotgun (WGS) entry which is preliminary data.</text>
</comment>
<feature type="domain" description="FLZ-type" evidence="6">
    <location>
        <begin position="326"/>
        <end position="369"/>
    </location>
</feature>
<dbReference type="PANTHER" id="PTHR46868:SF3">
    <property type="entry name" value="FCS-LIKE ZINC FINGER 11"/>
    <property type="match status" value="1"/>
</dbReference>
<keyword evidence="2" id="KW-0479">Metal-binding</keyword>
<proteinExistence type="inferred from homology"/>
<dbReference type="EMBL" id="SDAM02000032">
    <property type="protein sequence ID" value="KAH6835871.1"/>
    <property type="molecule type" value="Genomic_DNA"/>
</dbReference>
<evidence type="ECO:0000313" key="7">
    <source>
        <dbReference type="EMBL" id="KAH6835871.1"/>
    </source>
</evidence>
<keyword evidence="3" id="KW-0863">Zinc-finger</keyword>
<dbReference type="InterPro" id="IPR007650">
    <property type="entry name" value="Zf-FLZ_dom"/>
</dbReference>
<dbReference type="PANTHER" id="PTHR46868">
    <property type="entry name" value="FCS-LIKE ZINC FINGER 11"/>
    <property type="match status" value="1"/>
</dbReference>
<dbReference type="GO" id="GO:0008270">
    <property type="term" value="F:zinc ion binding"/>
    <property type="evidence" value="ECO:0007669"/>
    <property type="project" value="UniProtKB-KW"/>
</dbReference>
<evidence type="ECO:0000256" key="1">
    <source>
        <dbReference type="ARBA" id="ARBA00009374"/>
    </source>
</evidence>
<evidence type="ECO:0000256" key="3">
    <source>
        <dbReference type="ARBA" id="ARBA00022771"/>
    </source>
</evidence>
<evidence type="ECO:0000256" key="4">
    <source>
        <dbReference type="PROSITE-ProRule" id="PRU01131"/>
    </source>
</evidence>
<dbReference type="Pfam" id="PF04570">
    <property type="entry name" value="zf-FLZ"/>
    <property type="match status" value="1"/>
</dbReference>
<dbReference type="Proteomes" id="UP001190926">
    <property type="component" value="Unassembled WGS sequence"/>
</dbReference>